<dbReference type="Pfam" id="PF00899">
    <property type="entry name" value="ThiF"/>
    <property type="match status" value="1"/>
</dbReference>
<dbReference type="GO" id="GO:0005829">
    <property type="term" value="C:cytosol"/>
    <property type="evidence" value="ECO:0007669"/>
    <property type="project" value="TreeGrafter"/>
</dbReference>
<comment type="caution">
    <text evidence="3">The sequence shown here is derived from an EMBL/GenBank/DDBJ whole genome shotgun (WGS) entry which is preliminary data.</text>
</comment>
<evidence type="ECO:0000313" key="3">
    <source>
        <dbReference type="EMBL" id="MBC5852372.1"/>
    </source>
</evidence>
<protein>
    <submittedName>
        <fullName evidence="3">HesA/MoeB/ThiF family protein</fullName>
    </submittedName>
</protein>
<reference evidence="3" key="1">
    <citation type="submission" date="2020-08" db="EMBL/GenBank/DDBJ databases">
        <title>Genome Sequencing and Pan-Genome Analysis of Migratory bird Vibrio Strains, Inner Mongolia.</title>
        <authorList>
            <person name="Zheng L."/>
        </authorList>
    </citation>
    <scope>NUCLEOTIDE SEQUENCE</scope>
    <source>
        <strain evidence="3">M13F</strain>
    </source>
</reference>
<dbReference type="FunFam" id="3.40.50.720:FF:000080">
    <property type="entry name" value="Thiazole biosynthesis adenylyltransferase ThiF"/>
    <property type="match status" value="1"/>
</dbReference>
<comment type="similarity">
    <text evidence="1">Belongs to the HesA/MoeB/ThiF family.</text>
</comment>
<accession>A0A9X0RAB2</accession>
<feature type="domain" description="THIF-type NAD/FAD binding fold" evidence="2">
    <location>
        <begin position="10"/>
        <end position="244"/>
    </location>
</feature>
<dbReference type="Proteomes" id="UP000615796">
    <property type="component" value="Unassembled WGS sequence"/>
</dbReference>
<dbReference type="GO" id="GO:0016779">
    <property type="term" value="F:nucleotidyltransferase activity"/>
    <property type="evidence" value="ECO:0007669"/>
    <property type="project" value="TreeGrafter"/>
</dbReference>
<keyword evidence="4" id="KW-1185">Reference proteome</keyword>
<dbReference type="PANTHER" id="PTHR10953">
    <property type="entry name" value="UBIQUITIN-ACTIVATING ENZYME E1"/>
    <property type="match status" value="1"/>
</dbReference>
<dbReference type="RefSeq" id="WP_187026834.1">
    <property type="nucleotide sequence ID" value="NZ_CAWQCL010000005.1"/>
</dbReference>
<dbReference type="EMBL" id="JACRUP010000013">
    <property type="protein sequence ID" value="MBC5852372.1"/>
    <property type="molecule type" value="Genomic_DNA"/>
</dbReference>
<proteinExistence type="inferred from homology"/>
<dbReference type="Gene3D" id="3.40.50.720">
    <property type="entry name" value="NAD(P)-binding Rossmann-like Domain"/>
    <property type="match status" value="1"/>
</dbReference>
<dbReference type="GO" id="GO:0008641">
    <property type="term" value="F:ubiquitin-like modifier activating enzyme activity"/>
    <property type="evidence" value="ECO:0007669"/>
    <property type="project" value="InterPro"/>
</dbReference>
<name>A0A9X0RAB2_VIBME</name>
<dbReference type="InterPro" id="IPR035985">
    <property type="entry name" value="Ubiquitin-activating_enz"/>
</dbReference>
<organism evidence="3 4">
    <name type="scientific">Vibrio metschnikovii</name>
    <dbReference type="NCBI Taxonomy" id="28172"/>
    <lineage>
        <taxon>Bacteria</taxon>
        <taxon>Pseudomonadati</taxon>
        <taxon>Pseudomonadota</taxon>
        <taxon>Gammaproteobacteria</taxon>
        <taxon>Vibrionales</taxon>
        <taxon>Vibrionaceae</taxon>
        <taxon>Vibrio</taxon>
    </lineage>
</organism>
<gene>
    <name evidence="3" type="ORF">H8Q88_15825</name>
</gene>
<dbReference type="GO" id="GO:0008146">
    <property type="term" value="F:sulfotransferase activity"/>
    <property type="evidence" value="ECO:0007669"/>
    <property type="project" value="TreeGrafter"/>
</dbReference>
<evidence type="ECO:0000313" key="4">
    <source>
        <dbReference type="Proteomes" id="UP000615796"/>
    </source>
</evidence>
<dbReference type="CDD" id="cd00757">
    <property type="entry name" value="ThiF_MoeB_HesA_family"/>
    <property type="match status" value="1"/>
</dbReference>
<dbReference type="GO" id="GO:0004792">
    <property type="term" value="F:thiosulfate-cyanide sulfurtransferase activity"/>
    <property type="evidence" value="ECO:0007669"/>
    <property type="project" value="TreeGrafter"/>
</dbReference>
<dbReference type="InterPro" id="IPR045886">
    <property type="entry name" value="ThiF/MoeB/HesA"/>
</dbReference>
<dbReference type="InterPro" id="IPR000594">
    <property type="entry name" value="ThiF_NAD_FAD-bd"/>
</dbReference>
<dbReference type="AlphaFoldDB" id="A0A9X0RAB2"/>
<evidence type="ECO:0000259" key="2">
    <source>
        <dbReference type="Pfam" id="PF00899"/>
    </source>
</evidence>
<sequence length="267" mass="29201">MLTDKQFLRYQRQICLPDIAEQGQATLLASKVLIIGCGGLGNAVGQYLAAAGVGQLILADDDTVEVSNLSRQIAFHTEQVGMSKVSALQQSLQRLNPEVRIRCVNRRMDEALLNLEIPMADIVVDCSDNSVTRFAINQVCLQHGAVLISGSAIGWQGQCIAFDFRQQHTACYRCLVAEHLSARNCRDSGVVGPVVGMIGNLQALMSLQILLDIGPVKFQQLHYFDGHKLSWQQWRLAADPHCPVCNSASSIATSSCTDHFHQAEIAQ</sequence>
<dbReference type="PANTHER" id="PTHR10953:SF240">
    <property type="entry name" value="SULFUR CARRIER PROTEIN THIS ADENYLYLTRANSFERASE"/>
    <property type="match status" value="1"/>
</dbReference>
<evidence type="ECO:0000256" key="1">
    <source>
        <dbReference type="ARBA" id="ARBA00009919"/>
    </source>
</evidence>
<dbReference type="SUPFAM" id="SSF69572">
    <property type="entry name" value="Activating enzymes of the ubiquitin-like proteins"/>
    <property type="match status" value="1"/>
</dbReference>